<organism evidence="1 2">
    <name type="scientific">Rhipicephalus microplus</name>
    <name type="common">Cattle tick</name>
    <name type="synonym">Boophilus microplus</name>
    <dbReference type="NCBI Taxonomy" id="6941"/>
    <lineage>
        <taxon>Eukaryota</taxon>
        <taxon>Metazoa</taxon>
        <taxon>Ecdysozoa</taxon>
        <taxon>Arthropoda</taxon>
        <taxon>Chelicerata</taxon>
        <taxon>Arachnida</taxon>
        <taxon>Acari</taxon>
        <taxon>Parasitiformes</taxon>
        <taxon>Ixodida</taxon>
        <taxon>Ixodoidea</taxon>
        <taxon>Ixodidae</taxon>
        <taxon>Rhipicephalinae</taxon>
        <taxon>Rhipicephalus</taxon>
        <taxon>Boophilus</taxon>
    </lineage>
</organism>
<dbReference type="VEuPathDB" id="VectorBase:LOC119162219"/>
<dbReference type="AlphaFoldDB" id="A0A9J6EP57"/>
<gene>
    <name evidence="1" type="ORF">HPB51_022679</name>
</gene>
<proteinExistence type="predicted"/>
<accession>A0A9J6EP57</accession>
<comment type="caution">
    <text evidence="1">The sequence shown here is derived from an EMBL/GenBank/DDBJ whole genome shotgun (WGS) entry which is preliminary data.</text>
</comment>
<keyword evidence="2" id="KW-1185">Reference proteome</keyword>
<name>A0A9J6EP57_RHIMP</name>
<reference evidence="1" key="2">
    <citation type="submission" date="2021-09" db="EMBL/GenBank/DDBJ databases">
        <authorList>
            <person name="Jia N."/>
            <person name="Wang J."/>
            <person name="Shi W."/>
            <person name="Du L."/>
            <person name="Sun Y."/>
            <person name="Zhan W."/>
            <person name="Jiang J."/>
            <person name="Wang Q."/>
            <person name="Zhang B."/>
            <person name="Ji P."/>
            <person name="Sakyi L.B."/>
            <person name="Cui X."/>
            <person name="Yuan T."/>
            <person name="Jiang B."/>
            <person name="Yang W."/>
            <person name="Lam T.T.-Y."/>
            <person name="Chang Q."/>
            <person name="Ding S."/>
            <person name="Wang X."/>
            <person name="Zhu J."/>
            <person name="Ruan X."/>
            <person name="Zhao L."/>
            <person name="Wei J."/>
            <person name="Que T."/>
            <person name="Du C."/>
            <person name="Cheng J."/>
            <person name="Dai P."/>
            <person name="Han X."/>
            <person name="Huang E."/>
            <person name="Gao Y."/>
            <person name="Liu J."/>
            <person name="Shao H."/>
            <person name="Ye R."/>
            <person name="Li L."/>
            <person name="Wei W."/>
            <person name="Wang X."/>
            <person name="Wang C."/>
            <person name="Huo Q."/>
            <person name="Li W."/>
            <person name="Guo W."/>
            <person name="Chen H."/>
            <person name="Chen S."/>
            <person name="Zhou L."/>
            <person name="Zhou L."/>
            <person name="Ni X."/>
            <person name="Tian J."/>
            <person name="Zhou Y."/>
            <person name="Sheng Y."/>
            <person name="Liu T."/>
            <person name="Pan Y."/>
            <person name="Xia L."/>
            <person name="Li J."/>
            <person name="Zhao F."/>
            <person name="Cao W."/>
        </authorList>
    </citation>
    <scope>NUCLEOTIDE SEQUENCE</scope>
    <source>
        <strain evidence="1">Rmic-2018</strain>
        <tissue evidence="1">Larvae</tissue>
    </source>
</reference>
<evidence type="ECO:0000313" key="1">
    <source>
        <dbReference type="EMBL" id="KAH8036275.1"/>
    </source>
</evidence>
<protein>
    <submittedName>
        <fullName evidence="1">Uncharacterized protein</fullName>
    </submittedName>
</protein>
<dbReference type="EMBL" id="JABSTU010000003">
    <property type="protein sequence ID" value="KAH8036275.1"/>
    <property type="molecule type" value="Genomic_DNA"/>
</dbReference>
<evidence type="ECO:0000313" key="2">
    <source>
        <dbReference type="Proteomes" id="UP000821866"/>
    </source>
</evidence>
<sequence>MPIKKQLASILSSKTVGSAVMSSLNRKHSSESAMSDVTDGAHYQKVRQNMNESDITVTINSNRSPVFNSSSYSIWPVQLALNELPPGLRWNNIMTPVLWYGKEHLDMTLVLQAFVRQLEQLNKTSLRWE</sequence>
<reference evidence="1" key="1">
    <citation type="journal article" date="2020" name="Cell">
        <title>Large-Scale Comparative Analyses of Tick Genomes Elucidate Their Genetic Diversity and Vector Capacities.</title>
        <authorList>
            <consortium name="Tick Genome and Microbiome Consortium (TIGMIC)"/>
            <person name="Jia N."/>
            <person name="Wang J."/>
            <person name="Shi W."/>
            <person name="Du L."/>
            <person name="Sun Y."/>
            <person name="Zhan W."/>
            <person name="Jiang J.F."/>
            <person name="Wang Q."/>
            <person name="Zhang B."/>
            <person name="Ji P."/>
            <person name="Bell-Sakyi L."/>
            <person name="Cui X.M."/>
            <person name="Yuan T.T."/>
            <person name="Jiang B.G."/>
            <person name="Yang W.F."/>
            <person name="Lam T.T."/>
            <person name="Chang Q.C."/>
            <person name="Ding S.J."/>
            <person name="Wang X.J."/>
            <person name="Zhu J.G."/>
            <person name="Ruan X.D."/>
            <person name="Zhao L."/>
            <person name="Wei J.T."/>
            <person name="Ye R.Z."/>
            <person name="Que T.C."/>
            <person name="Du C.H."/>
            <person name="Zhou Y.H."/>
            <person name="Cheng J.X."/>
            <person name="Dai P.F."/>
            <person name="Guo W.B."/>
            <person name="Han X.H."/>
            <person name="Huang E.J."/>
            <person name="Li L.F."/>
            <person name="Wei W."/>
            <person name="Gao Y.C."/>
            <person name="Liu J.Z."/>
            <person name="Shao H.Z."/>
            <person name="Wang X."/>
            <person name="Wang C.C."/>
            <person name="Yang T.C."/>
            <person name="Huo Q.B."/>
            <person name="Li W."/>
            <person name="Chen H.Y."/>
            <person name="Chen S.E."/>
            <person name="Zhou L.G."/>
            <person name="Ni X.B."/>
            <person name="Tian J.H."/>
            <person name="Sheng Y."/>
            <person name="Liu T."/>
            <person name="Pan Y.S."/>
            <person name="Xia L.Y."/>
            <person name="Li J."/>
            <person name="Zhao F."/>
            <person name="Cao W.C."/>
        </authorList>
    </citation>
    <scope>NUCLEOTIDE SEQUENCE</scope>
    <source>
        <strain evidence="1">Rmic-2018</strain>
    </source>
</reference>
<dbReference type="Proteomes" id="UP000821866">
    <property type="component" value="Chromosome 11"/>
</dbReference>